<feature type="domain" description="Urease accessory protein UreH-like transmembrane" evidence="2">
    <location>
        <begin position="6"/>
        <end position="117"/>
    </location>
</feature>
<feature type="transmembrane region" description="Helical" evidence="1">
    <location>
        <begin position="40"/>
        <end position="63"/>
    </location>
</feature>
<name>M5ULC1_9BACT</name>
<protein>
    <submittedName>
        <fullName evidence="3">Cytochrome c biogenesis protein, transmembrane region</fullName>
    </submittedName>
</protein>
<evidence type="ECO:0000313" key="4">
    <source>
        <dbReference type="Proteomes" id="UP000011885"/>
    </source>
</evidence>
<evidence type="ECO:0000313" key="3">
    <source>
        <dbReference type="EMBL" id="EMI56813.1"/>
    </source>
</evidence>
<gene>
    <name evidence="3" type="ORF">RSSM_01756</name>
</gene>
<proteinExistence type="predicted"/>
<dbReference type="EMBL" id="ANOH01000121">
    <property type="protein sequence ID" value="EMI56813.1"/>
    <property type="molecule type" value="Genomic_DNA"/>
</dbReference>
<keyword evidence="4" id="KW-1185">Reference proteome</keyword>
<comment type="caution">
    <text evidence="3">The sequence shown here is derived from an EMBL/GenBank/DDBJ whole genome shotgun (WGS) entry which is preliminary data.</text>
</comment>
<keyword evidence="1" id="KW-1133">Transmembrane helix</keyword>
<evidence type="ECO:0000256" key="1">
    <source>
        <dbReference type="SAM" id="Phobius"/>
    </source>
</evidence>
<organism evidence="3 4">
    <name type="scientific">Rhodopirellula sallentina SM41</name>
    <dbReference type="NCBI Taxonomy" id="1263870"/>
    <lineage>
        <taxon>Bacteria</taxon>
        <taxon>Pseudomonadati</taxon>
        <taxon>Planctomycetota</taxon>
        <taxon>Planctomycetia</taxon>
        <taxon>Pirellulales</taxon>
        <taxon>Pirellulaceae</taxon>
        <taxon>Rhodopirellula</taxon>
    </lineage>
</organism>
<feature type="transmembrane region" description="Helical" evidence="1">
    <location>
        <begin position="83"/>
        <end position="104"/>
    </location>
</feature>
<sequence>MAAFSALWLGVLTSISPCPLATNIAAISYIGGRVEDTRRVLLAGVLYTLGRVIAYLGLAWVLVNTMLSVPQVSVFLQKYMHMLLGPLLILVGMFLLGFIEINLAGKGVSDNMTKTSRFARHLGIVATRDSLRTRVLSDIGGVVFRQCHGLTRCRFHDHDAAALRSRHGTAGDCVCDADRVRIETTRQRIQCRWQNRVVGSQRNRRPDVGHRNLYVRPLHLLGVIPNAMPHQMPCPTTWHTRS</sequence>
<keyword evidence="1 3" id="KW-0812">Transmembrane</keyword>
<accession>M5ULC1</accession>
<feature type="transmembrane region" description="Helical" evidence="1">
    <location>
        <begin position="6"/>
        <end position="28"/>
    </location>
</feature>
<keyword evidence="1" id="KW-0472">Membrane</keyword>
<evidence type="ECO:0000259" key="2">
    <source>
        <dbReference type="Pfam" id="PF13386"/>
    </source>
</evidence>
<dbReference type="InterPro" id="IPR039447">
    <property type="entry name" value="UreH-like_TM_dom"/>
</dbReference>
<dbReference type="Pfam" id="PF13386">
    <property type="entry name" value="DsbD_2"/>
    <property type="match status" value="1"/>
</dbReference>
<dbReference type="Proteomes" id="UP000011885">
    <property type="component" value="Unassembled WGS sequence"/>
</dbReference>
<dbReference type="PATRIC" id="fig|1263870.3.peg.1879"/>
<reference evidence="3 4" key="1">
    <citation type="journal article" date="2013" name="Mar. Genomics">
        <title>Expression of sulfatases in Rhodopirellula baltica and the diversity of sulfatases in the genus Rhodopirellula.</title>
        <authorList>
            <person name="Wegner C.E."/>
            <person name="Richter-Heitmann T."/>
            <person name="Klindworth A."/>
            <person name="Klockow C."/>
            <person name="Richter M."/>
            <person name="Achstetter T."/>
            <person name="Glockner F.O."/>
            <person name="Harder J."/>
        </authorList>
    </citation>
    <scope>NUCLEOTIDE SEQUENCE [LARGE SCALE GENOMIC DNA]</scope>
    <source>
        <strain evidence="3 4">SM41</strain>
    </source>
</reference>
<dbReference type="AlphaFoldDB" id="M5ULC1"/>